<dbReference type="InterPro" id="IPR036412">
    <property type="entry name" value="HAD-like_sf"/>
</dbReference>
<gene>
    <name evidence="2" type="primary">gph_28</name>
    <name evidence="2" type="ORF">SDC9_55097</name>
</gene>
<dbReference type="SFLD" id="SFLDS00003">
    <property type="entry name" value="Haloacid_Dehalogenase"/>
    <property type="match status" value="1"/>
</dbReference>
<evidence type="ECO:0000313" key="2">
    <source>
        <dbReference type="EMBL" id="MPM08781.1"/>
    </source>
</evidence>
<dbReference type="PANTHER" id="PTHR43316">
    <property type="entry name" value="HYDROLASE, HALOACID DELAHOGENASE-RELATED"/>
    <property type="match status" value="1"/>
</dbReference>
<dbReference type="GO" id="GO:0008967">
    <property type="term" value="F:phosphoglycolate phosphatase activity"/>
    <property type="evidence" value="ECO:0007669"/>
    <property type="project" value="UniProtKB-EC"/>
</dbReference>
<dbReference type="SUPFAM" id="SSF56784">
    <property type="entry name" value="HAD-like"/>
    <property type="match status" value="1"/>
</dbReference>
<proteinExistence type="predicted"/>
<dbReference type="InterPro" id="IPR051540">
    <property type="entry name" value="S-2-haloacid_dehalogenase"/>
</dbReference>
<protein>
    <submittedName>
        <fullName evidence="2">Phosphoglycolate phosphatase</fullName>
        <ecNumber evidence="2">3.1.3.18</ecNumber>
    </submittedName>
</protein>
<dbReference type="Gene3D" id="1.10.150.520">
    <property type="match status" value="1"/>
</dbReference>
<dbReference type="InterPro" id="IPR023214">
    <property type="entry name" value="HAD_sf"/>
</dbReference>
<dbReference type="PRINTS" id="PR00413">
    <property type="entry name" value="HADHALOGNASE"/>
</dbReference>
<reference evidence="2" key="1">
    <citation type="submission" date="2019-08" db="EMBL/GenBank/DDBJ databases">
        <authorList>
            <person name="Kucharzyk K."/>
            <person name="Murdoch R.W."/>
            <person name="Higgins S."/>
            <person name="Loffler F."/>
        </authorList>
    </citation>
    <scope>NUCLEOTIDE SEQUENCE</scope>
</reference>
<sequence length="235" mass="26451">MAFLVEQGIKVLCLDIDGTLYPKRMLNARMIRSSFPSLRLAMAFNWARAEYRRVQEGKPTEPENREGLLKRQAVLVAGRMGRSITEQEILCTQKAVDKQFYQAWARSFRSIKAYAGMREALVEAKRLGLSIAVFSDFPLAEKLQTLGIADLVDLAISSEESGYLKPSAKAFAFLLERLNVRADEILYMGDSYSKDCQGSKKAGMHSCLITSSRKRIYDDADLVVSSWKEFASLVL</sequence>
<accession>A0A644WYW0</accession>
<dbReference type="NCBIfam" id="TIGR01549">
    <property type="entry name" value="HAD-SF-IA-v1"/>
    <property type="match status" value="1"/>
</dbReference>
<keyword evidence="1 2" id="KW-0378">Hydrolase</keyword>
<dbReference type="PANTHER" id="PTHR43316:SF3">
    <property type="entry name" value="HALOACID DEHALOGENASE, TYPE II (AFU_ORTHOLOGUE AFUA_2G07750)-RELATED"/>
    <property type="match status" value="1"/>
</dbReference>
<comment type="caution">
    <text evidence="2">The sequence shown here is derived from an EMBL/GenBank/DDBJ whole genome shotgun (WGS) entry which is preliminary data.</text>
</comment>
<dbReference type="SFLD" id="SFLDG01129">
    <property type="entry name" value="C1.5:_HAD__Beta-PGM__Phosphata"/>
    <property type="match status" value="1"/>
</dbReference>
<dbReference type="EC" id="3.1.3.18" evidence="2"/>
<dbReference type="Gene3D" id="3.40.50.1000">
    <property type="entry name" value="HAD superfamily/HAD-like"/>
    <property type="match status" value="1"/>
</dbReference>
<dbReference type="Pfam" id="PF00702">
    <property type="entry name" value="Hydrolase"/>
    <property type="match status" value="1"/>
</dbReference>
<name>A0A644WYW0_9ZZZZ</name>
<dbReference type="AlphaFoldDB" id="A0A644WYW0"/>
<organism evidence="2">
    <name type="scientific">bioreactor metagenome</name>
    <dbReference type="NCBI Taxonomy" id="1076179"/>
    <lineage>
        <taxon>unclassified sequences</taxon>
        <taxon>metagenomes</taxon>
        <taxon>ecological metagenomes</taxon>
    </lineage>
</organism>
<dbReference type="InterPro" id="IPR006439">
    <property type="entry name" value="HAD-SF_hydro_IA"/>
</dbReference>
<evidence type="ECO:0000256" key="1">
    <source>
        <dbReference type="ARBA" id="ARBA00022801"/>
    </source>
</evidence>
<dbReference type="EMBL" id="VSSQ01001489">
    <property type="protein sequence ID" value="MPM08781.1"/>
    <property type="molecule type" value="Genomic_DNA"/>
</dbReference>